<dbReference type="Proteomes" id="UP001226867">
    <property type="component" value="Unassembled WGS sequence"/>
</dbReference>
<reference evidence="1 2" key="1">
    <citation type="submission" date="2023-07" db="EMBL/GenBank/DDBJ databases">
        <title>Sorghum-associated microbial communities from plants grown in Nebraska, USA.</title>
        <authorList>
            <person name="Schachtman D."/>
        </authorList>
    </citation>
    <scope>NUCLEOTIDE SEQUENCE [LARGE SCALE GENOMIC DNA]</scope>
    <source>
        <strain evidence="1 2">DS1607</strain>
    </source>
</reference>
<comment type="caution">
    <text evidence="1">The sequence shown here is derived from an EMBL/GenBank/DDBJ whole genome shotgun (WGS) entry which is preliminary data.</text>
</comment>
<protein>
    <submittedName>
        <fullName evidence="1">Uncharacterized protein</fullName>
    </submittedName>
</protein>
<name>A0ABT9SDV0_9BURK</name>
<gene>
    <name evidence="1" type="ORF">J2W36_004652</name>
</gene>
<evidence type="ECO:0000313" key="1">
    <source>
        <dbReference type="EMBL" id="MDP9902375.1"/>
    </source>
</evidence>
<evidence type="ECO:0000313" key="2">
    <source>
        <dbReference type="Proteomes" id="UP001226867"/>
    </source>
</evidence>
<organism evidence="1 2">
    <name type="scientific">Variovorax ginsengisoli</name>
    <dbReference type="NCBI Taxonomy" id="363844"/>
    <lineage>
        <taxon>Bacteria</taxon>
        <taxon>Pseudomonadati</taxon>
        <taxon>Pseudomonadota</taxon>
        <taxon>Betaproteobacteria</taxon>
        <taxon>Burkholderiales</taxon>
        <taxon>Comamonadaceae</taxon>
        <taxon>Variovorax</taxon>
    </lineage>
</organism>
<accession>A0ABT9SDV0</accession>
<proteinExistence type="predicted"/>
<dbReference type="EMBL" id="JAUSRO010000018">
    <property type="protein sequence ID" value="MDP9902375.1"/>
    <property type="molecule type" value="Genomic_DNA"/>
</dbReference>
<keyword evidence="2" id="KW-1185">Reference proteome</keyword>
<sequence>MGHENRARYGRMYANTVKPSESEASSIEEVVAMIQAVGAE</sequence>